<dbReference type="PANTHER" id="PTHR21191">
    <property type="entry name" value="AQUAPORIN"/>
    <property type="match status" value="1"/>
</dbReference>
<dbReference type="Proteomes" id="UP001652642">
    <property type="component" value="Chromosome 3"/>
</dbReference>
<evidence type="ECO:0000256" key="3">
    <source>
        <dbReference type="ARBA" id="ARBA00022692"/>
    </source>
</evidence>
<keyword evidence="9" id="KW-0732">Signal</keyword>
<comment type="similarity">
    <text evidence="2">Belongs to the MIP/aquaporin (TC 1.A.8) family. AQP11/AQP12 subfamily.</text>
</comment>
<name>A0A6J0T0C7_9SAUR</name>
<dbReference type="GO" id="GO:0016020">
    <property type="term" value="C:membrane"/>
    <property type="evidence" value="ECO:0007669"/>
    <property type="project" value="UniProtKB-SubCell"/>
</dbReference>
<dbReference type="OrthoDB" id="1580043at2759"/>
<dbReference type="InParanoid" id="A0A6J0T0C7"/>
<evidence type="ECO:0000256" key="8">
    <source>
        <dbReference type="SAM" id="MobiDB-lite"/>
    </source>
</evidence>
<dbReference type="InterPro" id="IPR023265">
    <property type="entry name" value="Aquaporin_12"/>
</dbReference>
<evidence type="ECO:0000313" key="11">
    <source>
        <dbReference type="RefSeq" id="XP_020642072.2"/>
    </source>
</evidence>
<dbReference type="InterPro" id="IPR016697">
    <property type="entry name" value="Aquaporin_11/12"/>
</dbReference>
<dbReference type="PANTHER" id="PTHR21191:SF8">
    <property type="entry name" value="AQUAPORIN-12A-RELATED"/>
    <property type="match status" value="1"/>
</dbReference>
<proteinExistence type="inferred from homology"/>
<dbReference type="SUPFAM" id="SSF81338">
    <property type="entry name" value="Aquaporin-like"/>
    <property type="match status" value="1"/>
</dbReference>
<evidence type="ECO:0000256" key="7">
    <source>
        <dbReference type="RuleBase" id="RU000477"/>
    </source>
</evidence>
<gene>
    <name evidence="11" type="primary">LOC110075296</name>
</gene>
<evidence type="ECO:0000256" key="9">
    <source>
        <dbReference type="SAM" id="SignalP"/>
    </source>
</evidence>
<feature type="region of interest" description="Disordered" evidence="8">
    <location>
        <begin position="276"/>
        <end position="306"/>
    </location>
</feature>
<evidence type="ECO:0000313" key="10">
    <source>
        <dbReference type="Proteomes" id="UP001652642"/>
    </source>
</evidence>
<dbReference type="InterPro" id="IPR023271">
    <property type="entry name" value="Aquaporin-like"/>
</dbReference>
<dbReference type="GO" id="GO:0005737">
    <property type="term" value="C:cytoplasm"/>
    <property type="evidence" value="ECO:0007669"/>
    <property type="project" value="TreeGrafter"/>
</dbReference>
<evidence type="ECO:0000256" key="6">
    <source>
        <dbReference type="PIRNR" id="PIRNR017529"/>
    </source>
</evidence>
<feature type="chain" id="PRO_5046884791" description="Aquaporin" evidence="9">
    <location>
        <begin position="21"/>
        <end position="306"/>
    </location>
</feature>
<protein>
    <recommendedName>
        <fullName evidence="6">Aquaporin</fullName>
    </recommendedName>
</protein>
<evidence type="ECO:0000256" key="2">
    <source>
        <dbReference type="ARBA" id="ARBA00005900"/>
    </source>
</evidence>
<feature type="transmembrane region" description="Helical" evidence="6">
    <location>
        <begin position="231"/>
        <end position="250"/>
    </location>
</feature>
<dbReference type="AlphaFoldDB" id="A0A6J0T0C7"/>
<evidence type="ECO:0000256" key="4">
    <source>
        <dbReference type="ARBA" id="ARBA00022989"/>
    </source>
</evidence>
<comment type="subcellular location">
    <subcellularLocation>
        <location evidence="1">Membrane</location>
        <topology evidence="1">Multi-pass membrane protein</topology>
    </subcellularLocation>
</comment>
<keyword evidence="3 6" id="KW-0812">Transmembrane</keyword>
<organism evidence="10 11">
    <name type="scientific">Pogona vitticeps</name>
    <name type="common">central bearded dragon</name>
    <dbReference type="NCBI Taxonomy" id="103695"/>
    <lineage>
        <taxon>Eukaryota</taxon>
        <taxon>Metazoa</taxon>
        <taxon>Chordata</taxon>
        <taxon>Craniata</taxon>
        <taxon>Vertebrata</taxon>
        <taxon>Euteleostomi</taxon>
        <taxon>Lepidosauria</taxon>
        <taxon>Squamata</taxon>
        <taxon>Bifurcata</taxon>
        <taxon>Unidentata</taxon>
        <taxon>Episquamata</taxon>
        <taxon>Toxicofera</taxon>
        <taxon>Iguania</taxon>
        <taxon>Acrodonta</taxon>
        <taxon>Agamidae</taxon>
        <taxon>Amphibolurinae</taxon>
        <taxon>Pogona</taxon>
    </lineage>
</organism>
<dbReference type="GO" id="GO:0015267">
    <property type="term" value="F:channel activity"/>
    <property type="evidence" value="ECO:0007669"/>
    <property type="project" value="InterPro"/>
</dbReference>
<keyword evidence="5 6" id="KW-0472">Membrane</keyword>
<comment type="caution">
    <text evidence="6">Lacks conserved residue(s) required for the propagation of feature annotation.</text>
</comment>
<dbReference type="RefSeq" id="XP_020642072.2">
    <property type="nucleotide sequence ID" value="XM_020786413.2"/>
</dbReference>
<accession>A0A6J0T0C7</accession>
<dbReference type="GeneID" id="110075296"/>
<dbReference type="InterPro" id="IPR000425">
    <property type="entry name" value="MIP"/>
</dbReference>
<keyword evidence="10" id="KW-1185">Reference proteome</keyword>
<dbReference type="PIRSF" id="PIRSF017529">
    <property type="entry name" value="Aquaporin_11/12"/>
    <property type="match status" value="1"/>
</dbReference>
<dbReference type="KEGG" id="pvt:110075296"/>
<feature type="transmembrane region" description="Helical" evidence="6">
    <location>
        <begin position="189"/>
        <end position="211"/>
    </location>
</feature>
<evidence type="ECO:0000256" key="5">
    <source>
        <dbReference type="ARBA" id="ARBA00023136"/>
    </source>
</evidence>
<reference evidence="11" key="1">
    <citation type="submission" date="2025-08" db="UniProtKB">
        <authorList>
            <consortium name="RefSeq"/>
        </authorList>
    </citation>
    <scope>IDENTIFICATION</scope>
</reference>
<keyword evidence="7" id="KW-0813">Transport</keyword>
<feature type="compositionally biased region" description="Basic and acidic residues" evidence="8">
    <location>
        <begin position="291"/>
        <end position="306"/>
    </location>
</feature>
<keyword evidence="4 6" id="KW-1133">Transmembrane helix</keyword>
<dbReference type="Gene3D" id="1.20.1080.10">
    <property type="entry name" value="Glycerol uptake facilitator protein"/>
    <property type="match status" value="1"/>
</dbReference>
<feature type="signal peptide" evidence="9">
    <location>
        <begin position="1"/>
        <end position="20"/>
    </location>
</feature>
<dbReference type="PRINTS" id="PR00783">
    <property type="entry name" value="MINTRINSICP"/>
</dbReference>
<sequence length="306" mass="33995">MAGLNISIAFFFSIVILCEATRKISKRIFPLKMYFCLAGELTSSFQMCACFLELKMLREIGPWSGGFGPDVSLTLLFLLFLVHGACFDGTSANPCVSVQEFLTLESSLWVTLAKLLSQFMGMEAACVFTKQYWSRELTDFHTIQNLIAQDCTSSLSASVSHGIFVEALCSFLFHLVTLRFQASFPMHRVPIVALTVTALTYTAGPFTGAIFNPALASAVTFACSGNNLLEYMQVYWLAPITGMLVAVFVYQGNIPRLFRTNLLYSQKTKYKIPKMKGNPAMSGDIRQGQAKTERTISHSEPPRRTE</sequence>
<dbReference type="PRINTS" id="PR02025">
    <property type="entry name" value="AQUAPORIN12"/>
</dbReference>
<evidence type="ECO:0000256" key="1">
    <source>
        <dbReference type="ARBA" id="ARBA00004141"/>
    </source>
</evidence>
<dbReference type="Pfam" id="PF00230">
    <property type="entry name" value="MIP"/>
    <property type="match status" value="1"/>
</dbReference>
<dbReference type="InterPro" id="IPR051883">
    <property type="entry name" value="AQP11/12_channel"/>
</dbReference>